<comment type="caution">
    <text evidence="2">The sequence shown here is derived from an EMBL/GenBank/DDBJ whole genome shotgun (WGS) entry which is preliminary data.</text>
</comment>
<proteinExistence type="predicted"/>
<feature type="signal peptide" evidence="1">
    <location>
        <begin position="1"/>
        <end position="19"/>
    </location>
</feature>
<name>A0A1X2HU76_SYNRA</name>
<dbReference type="InParanoid" id="A0A1X2HU76"/>
<dbReference type="Proteomes" id="UP000242180">
    <property type="component" value="Unassembled WGS sequence"/>
</dbReference>
<organism evidence="2 3">
    <name type="scientific">Syncephalastrum racemosum</name>
    <name type="common">Filamentous fungus</name>
    <dbReference type="NCBI Taxonomy" id="13706"/>
    <lineage>
        <taxon>Eukaryota</taxon>
        <taxon>Fungi</taxon>
        <taxon>Fungi incertae sedis</taxon>
        <taxon>Mucoromycota</taxon>
        <taxon>Mucoromycotina</taxon>
        <taxon>Mucoromycetes</taxon>
        <taxon>Mucorales</taxon>
        <taxon>Syncephalastraceae</taxon>
        <taxon>Syncephalastrum</taxon>
    </lineage>
</organism>
<evidence type="ECO:0000256" key="1">
    <source>
        <dbReference type="SAM" id="SignalP"/>
    </source>
</evidence>
<gene>
    <name evidence="2" type="ORF">BCR43DRAFT_482833</name>
</gene>
<protein>
    <submittedName>
        <fullName evidence="2">Uncharacterized protein</fullName>
    </submittedName>
</protein>
<dbReference type="AlphaFoldDB" id="A0A1X2HU76"/>
<accession>A0A1X2HU76</accession>
<evidence type="ECO:0000313" key="2">
    <source>
        <dbReference type="EMBL" id="ORZ03152.1"/>
    </source>
</evidence>
<reference evidence="2 3" key="1">
    <citation type="submission" date="2016-07" db="EMBL/GenBank/DDBJ databases">
        <title>Pervasive Adenine N6-methylation of Active Genes in Fungi.</title>
        <authorList>
            <consortium name="DOE Joint Genome Institute"/>
            <person name="Mondo S.J."/>
            <person name="Dannebaum R.O."/>
            <person name="Kuo R.C."/>
            <person name="Labutti K."/>
            <person name="Haridas S."/>
            <person name="Kuo A."/>
            <person name="Salamov A."/>
            <person name="Ahrendt S.R."/>
            <person name="Lipzen A."/>
            <person name="Sullivan W."/>
            <person name="Andreopoulos W.B."/>
            <person name="Clum A."/>
            <person name="Lindquist E."/>
            <person name="Daum C."/>
            <person name="Ramamoorthy G.K."/>
            <person name="Gryganskyi A."/>
            <person name="Culley D."/>
            <person name="Magnuson J.K."/>
            <person name="James T.Y."/>
            <person name="O'Malley M.A."/>
            <person name="Stajich J.E."/>
            <person name="Spatafora J.W."/>
            <person name="Visel A."/>
            <person name="Grigoriev I.V."/>
        </authorList>
    </citation>
    <scope>NUCLEOTIDE SEQUENCE [LARGE SCALE GENOMIC DNA]</scope>
    <source>
        <strain evidence="2 3">NRRL 2496</strain>
    </source>
</reference>
<evidence type="ECO:0000313" key="3">
    <source>
        <dbReference type="Proteomes" id="UP000242180"/>
    </source>
</evidence>
<sequence length="74" mass="8109">MRLALLPIVLVTAYAGVFGTSKGALGLSTLEQRNRPNVRIGTTVLPVDMKGGKKRWLDYEGSPAHGKRRLSHDH</sequence>
<feature type="chain" id="PRO_5012439787" evidence="1">
    <location>
        <begin position="20"/>
        <end position="74"/>
    </location>
</feature>
<keyword evidence="3" id="KW-1185">Reference proteome</keyword>
<dbReference type="EMBL" id="MCGN01000001">
    <property type="protein sequence ID" value="ORZ03152.1"/>
    <property type="molecule type" value="Genomic_DNA"/>
</dbReference>
<keyword evidence="1" id="KW-0732">Signal</keyword>